<dbReference type="PANTHER" id="PTHR47506">
    <property type="entry name" value="TRANSCRIPTIONAL REGULATORY PROTEIN"/>
    <property type="match status" value="1"/>
</dbReference>
<dbReference type="SUPFAM" id="SSF48498">
    <property type="entry name" value="Tetracyclin repressor-like, C-terminal domain"/>
    <property type="match status" value="1"/>
</dbReference>
<evidence type="ECO:0000259" key="4">
    <source>
        <dbReference type="PROSITE" id="PS50977"/>
    </source>
</evidence>
<dbReference type="SUPFAM" id="SSF46689">
    <property type="entry name" value="Homeodomain-like"/>
    <property type="match status" value="1"/>
</dbReference>
<evidence type="ECO:0000256" key="3">
    <source>
        <dbReference type="ARBA" id="ARBA00023163"/>
    </source>
</evidence>
<proteinExistence type="predicted"/>
<name>A0A1J5RYJ9_9ZZZZ</name>
<dbReference type="GO" id="GO:0003677">
    <property type="term" value="F:DNA binding"/>
    <property type="evidence" value="ECO:0007669"/>
    <property type="project" value="UniProtKB-KW"/>
</dbReference>
<dbReference type="InterPro" id="IPR041583">
    <property type="entry name" value="TetR_C_31"/>
</dbReference>
<accession>A0A1J5RYJ9</accession>
<dbReference type="PROSITE" id="PS50977">
    <property type="entry name" value="HTH_TETR_2"/>
    <property type="match status" value="1"/>
</dbReference>
<dbReference type="Pfam" id="PF17940">
    <property type="entry name" value="TetR_C_31"/>
    <property type="match status" value="1"/>
</dbReference>
<comment type="caution">
    <text evidence="5">The sequence shown here is derived from an EMBL/GenBank/DDBJ whole genome shotgun (WGS) entry which is preliminary data.</text>
</comment>
<dbReference type="InterPro" id="IPR009057">
    <property type="entry name" value="Homeodomain-like_sf"/>
</dbReference>
<keyword evidence="2" id="KW-0238">DNA-binding</keyword>
<sequence length="186" mass="20265">MGIKEEILSAGSTLLREKGVTALTQPQIAQAANIKQSHLTYYFPTRANLLLAIAEFTIFSAMDNVAVQLQAKPQGKTLADAVSKIMIEGFPPRVFIGLIVAADGDPDIRKLLRKLIRHVRAAMQHLLEEAGVAADDEAARLFHATIIGLAVMHLARLNKESANEVREGVATLIRVLTPKPVKRARS</sequence>
<dbReference type="PRINTS" id="PR00455">
    <property type="entry name" value="HTHTETR"/>
</dbReference>
<gene>
    <name evidence="5" type="ORF">GALL_209580</name>
</gene>
<keyword evidence="3" id="KW-0804">Transcription</keyword>
<feature type="domain" description="HTH tetR-type" evidence="4">
    <location>
        <begin position="1"/>
        <end position="61"/>
    </location>
</feature>
<dbReference type="InterPro" id="IPR036271">
    <property type="entry name" value="Tet_transcr_reg_TetR-rel_C_sf"/>
</dbReference>
<dbReference type="EMBL" id="MLJW01000139">
    <property type="protein sequence ID" value="OIQ97015.1"/>
    <property type="molecule type" value="Genomic_DNA"/>
</dbReference>
<evidence type="ECO:0000256" key="2">
    <source>
        <dbReference type="ARBA" id="ARBA00023125"/>
    </source>
</evidence>
<dbReference type="InterPro" id="IPR001647">
    <property type="entry name" value="HTH_TetR"/>
</dbReference>
<evidence type="ECO:0000313" key="5">
    <source>
        <dbReference type="EMBL" id="OIQ97015.1"/>
    </source>
</evidence>
<keyword evidence="1" id="KW-0805">Transcription regulation</keyword>
<dbReference type="PANTHER" id="PTHR47506:SF6">
    <property type="entry name" value="HTH-TYPE TRANSCRIPTIONAL REPRESSOR NEMR"/>
    <property type="match status" value="1"/>
</dbReference>
<evidence type="ECO:0000256" key="1">
    <source>
        <dbReference type="ARBA" id="ARBA00023015"/>
    </source>
</evidence>
<reference evidence="5" key="1">
    <citation type="submission" date="2016-10" db="EMBL/GenBank/DDBJ databases">
        <title>Sequence of Gallionella enrichment culture.</title>
        <authorList>
            <person name="Poehlein A."/>
            <person name="Muehling M."/>
            <person name="Daniel R."/>
        </authorList>
    </citation>
    <scope>NUCLEOTIDE SEQUENCE</scope>
</reference>
<dbReference type="Pfam" id="PF00440">
    <property type="entry name" value="TetR_N"/>
    <property type="match status" value="1"/>
</dbReference>
<organism evidence="5">
    <name type="scientific">mine drainage metagenome</name>
    <dbReference type="NCBI Taxonomy" id="410659"/>
    <lineage>
        <taxon>unclassified sequences</taxon>
        <taxon>metagenomes</taxon>
        <taxon>ecological metagenomes</taxon>
    </lineage>
</organism>
<protein>
    <submittedName>
        <fullName evidence="5">Bacterial regulatory protein, tetR family</fullName>
    </submittedName>
</protein>
<dbReference type="Gene3D" id="1.10.357.10">
    <property type="entry name" value="Tetracycline Repressor, domain 2"/>
    <property type="match status" value="1"/>
</dbReference>
<dbReference type="AlphaFoldDB" id="A0A1J5RYJ9"/>